<protein>
    <recommendedName>
        <fullName evidence="5">NADH-quinone oxidoreductase subunit H</fullName>
        <ecNumber evidence="5">7.1.1.-</ecNumber>
    </recommendedName>
    <alternativeName>
        <fullName evidence="5">NADH dehydrogenase I subunit H</fullName>
    </alternativeName>
    <alternativeName>
        <fullName evidence="5">NDH-1 subunit H</fullName>
    </alternativeName>
</protein>
<dbReference type="Proteomes" id="UP001597046">
    <property type="component" value="Unassembled WGS sequence"/>
</dbReference>
<keyword evidence="5" id="KW-1003">Cell membrane</keyword>
<keyword evidence="3 5" id="KW-1133">Transmembrane helix</keyword>
<evidence type="ECO:0000256" key="3">
    <source>
        <dbReference type="ARBA" id="ARBA00022989"/>
    </source>
</evidence>
<keyword evidence="4 5" id="KW-0472">Membrane</keyword>
<keyword evidence="5" id="KW-0874">Quinone</keyword>
<keyword evidence="5" id="KW-0830">Ubiquinone</keyword>
<dbReference type="PANTHER" id="PTHR11432:SF3">
    <property type="entry name" value="NADH-UBIQUINONE OXIDOREDUCTASE CHAIN 1"/>
    <property type="match status" value="1"/>
</dbReference>
<evidence type="ECO:0000313" key="7">
    <source>
        <dbReference type="EMBL" id="MFD1053580.1"/>
    </source>
</evidence>
<keyword evidence="2 5" id="KW-0812">Transmembrane</keyword>
<feature type="transmembrane region" description="Helical" evidence="5">
    <location>
        <begin position="83"/>
        <end position="102"/>
    </location>
</feature>
<feature type="transmembrane region" description="Helical" evidence="5">
    <location>
        <begin position="184"/>
        <end position="202"/>
    </location>
</feature>
<feature type="transmembrane region" description="Helical" evidence="5">
    <location>
        <begin position="300"/>
        <end position="322"/>
    </location>
</feature>
<accession>A0ABW3MSM6</accession>
<dbReference type="InterPro" id="IPR001694">
    <property type="entry name" value="NADH_UbQ_OxRdtase_su1/FPO"/>
</dbReference>
<evidence type="ECO:0000256" key="1">
    <source>
        <dbReference type="ARBA" id="ARBA00004141"/>
    </source>
</evidence>
<evidence type="ECO:0000256" key="5">
    <source>
        <dbReference type="HAMAP-Rule" id="MF_01350"/>
    </source>
</evidence>
<keyword evidence="7" id="KW-0560">Oxidoreductase</keyword>
<dbReference type="PANTHER" id="PTHR11432">
    <property type="entry name" value="NADH DEHYDROGENASE SUBUNIT 1"/>
    <property type="match status" value="1"/>
</dbReference>
<feature type="transmembrane region" description="Helical" evidence="5">
    <location>
        <begin position="231"/>
        <end position="254"/>
    </location>
</feature>
<feature type="transmembrane region" description="Helical" evidence="5">
    <location>
        <begin position="114"/>
        <end position="136"/>
    </location>
</feature>
<comment type="caution">
    <text evidence="7">The sequence shown here is derived from an EMBL/GenBank/DDBJ whole genome shotgun (WGS) entry which is preliminary data.</text>
</comment>
<dbReference type="Pfam" id="PF00146">
    <property type="entry name" value="NADHdh"/>
    <property type="match status" value="1"/>
</dbReference>
<keyword evidence="5" id="KW-1278">Translocase</keyword>
<reference evidence="8" key="1">
    <citation type="journal article" date="2019" name="Int. J. Syst. Evol. Microbiol.">
        <title>The Global Catalogue of Microorganisms (GCM) 10K type strain sequencing project: providing services to taxonomists for standard genome sequencing and annotation.</title>
        <authorList>
            <consortium name="The Broad Institute Genomics Platform"/>
            <consortium name="The Broad Institute Genome Sequencing Center for Infectious Disease"/>
            <person name="Wu L."/>
            <person name="Ma J."/>
        </authorList>
    </citation>
    <scope>NUCLEOTIDE SEQUENCE [LARGE SCALE GENOMIC DNA]</scope>
    <source>
        <strain evidence="8">CCUG 57508</strain>
    </source>
</reference>
<gene>
    <name evidence="5 7" type="primary">nuoH</name>
    <name evidence="7" type="ORF">ACFQ2V_04605</name>
</gene>
<keyword evidence="8" id="KW-1185">Reference proteome</keyword>
<dbReference type="EC" id="7.1.1.-" evidence="5"/>
<comment type="similarity">
    <text evidence="5 6">Belongs to the complex I subunit 1 family.</text>
</comment>
<feature type="transmembrane region" description="Helical" evidence="5">
    <location>
        <begin position="156"/>
        <end position="178"/>
    </location>
</feature>
<comment type="function">
    <text evidence="5">NDH-1 shuttles electrons from NADH, via FMN and iron-sulfur (Fe-S) centers, to quinones in the respiratory chain. The immediate electron acceptor for the enzyme in this species is believed to be ubiquinone. Couples the redox reaction to proton translocation (for every two electrons transferred, four hydrogen ions are translocated across the cytoplasmic membrane), and thus conserves the redox energy in a proton gradient. This subunit may bind ubiquinone.</text>
</comment>
<proteinExistence type="inferred from homology"/>
<feature type="transmembrane region" description="Helical" evidence="5">
    <location>
        <begin position="12"/>
        <end position="30"/>
    </location>
</feature>
<dbReference type="RefSeq" id="WP_386051178.1">
    <property type="nucleotide sequence ID" value="NZ_JBHTKH010000002.1"/>
</dbReference>
<dbReference type="HAMAP" id="MF_01350">
    <property type="entry name" value="NDH1_NuoH"/>
    <property type="match status" value="1"/>
</dbReference>
<comment type="subunit">
    <text evidence="5">NDH-1 is composed of 14 different subunits. Subunits NuoA, H, J, K, L, M, N constitute the membrane sector of the complex.</text>
</comment>
<sequence>MSLVLAPWLEVVLRAAAVLVAFLVLPLLVGQTEHKVMAHMQGRLGPMYAGGFHGWAQLVADGVKFVQKEDITPARADRQVFRLAPFVALIPYLVALAVIPLSPKVVGASVDASVVLVLAVIGVGIVGTLMAGWASANKYSLLGAMRAAAQLVSYELPMVLAVASVALAAGTLSLVGIGNAWHPWWLLWQLPGAVVFLVSALAELQRPPFDMPLADSEIVFGAFTEYTGLRFAFFLLAEYAGIVVMSLLFAVLFLGGWHGPFEQWVGWVWTLLKGFLVAVVVIWLRVSWPRMREDQLQRLAWVWLVPLALLQLALTAVGVVVFSR</sequence>
<keyword evidence="5 6" id="KW-0520">NAD</keyword>
<dbReference type="EMBL" id="JBHTKH010000002">
    <property type="protein sequence ID" value="MFD1053580.1"/>
    <property type="molecule type" value="Genomic_DNA"/>
</dbReference>
<evidence type="ECO:0000256" key="4">
    <source>
        <dbReference type="ARBA" id="ARBA00023136"/>
    </source>
</evidence>
<dbReference type="NCBIfam" id="NF004741">
    <property type="entry name" value="PRK06076.1-2"/>
    <property type="match status" value="1"/>
</dbReference>
<feature type="transmembrane region" description="Helical" evidence="5">
    <location>
        <begin position="266"/>
        <end position="288"/>
    </location>
</feature>
<evidence type="ECO:0000256" key="6">
    <source>
        <dbReference type="RuleBase" id="RU000471"/>
    </source>
</evidence>
<comment type="catalytic activity">
    <reaction evidence="5">
        <text>a quinone + NADH + 5 H(+)(in) = a quinol + NAD(+) + 4 H(+)(out)</text>
        <dbReference type="Rhea" id="RHEA:57888"/>
        <dbReference type="ChEBI" id="CHEBI:15378"/>
        <dbReference type="ChEBI" id="CHEBI:24646"/>
        <dbReference type="ChEBI" id="CHEBI:57540"/>
        <dbReference type="ChEBI" id="CHEBI:57945"/>
        <dbReference type="ChEBI" id="CHEBI:132124"/>
    </reaction>
</comment>
<evidence type="ECO:0000256" key="2">
    <source>
        <dbReference type="ARBA" id="ARBA00022692"/>
    </source>
</evidence>
<name>A0ABW3MSM6_9MICO</name>
<organism evidence="7 8">
    <name type="scientific">Terrabacter terrigena</name>
    <dbReference type="NCBI Taxonomy" id="574718"/>
    <lineage>
        <taxon>Bacteria</taxon>
        <taxon>Bacillati</taxon>
        <taxon>Actinomycetota</taxon>
        <taxon>Actinomycetes</taxon>
        <taxon>Micrococcales</taxon>
        <taxon>Intrasporangiaceae</taxon>
        <taxon>Terrabacter</taxon>
    </lineage>
</organism>
<comment type="subcellular location">
    <subcellularLocation>
        <location evidence="5 6">Cell membrane</location>
        <topology evidence="5 6">Multi-pass membrane protein</topology>
    </subcellularLocation>
    <subcellularLocation>
        <location evidence="1">Membrane</location>
        <topology evidence="1">Multi-pass membrane protein</topology>
    </subcellularLocation>
</comment>
<dbReference type="GO" id="GO:0050136">
    <property type="term" value="F:NADH dehydrogenase (quinone) (non-electrogenic) activity"/>
    <property type="evidence" value="ECO:0007669"/>
    <property type="project" value="UniProtKB-EC"/>
</dbReference>
<evidence type="ECO:0000313" key="8">
    <source>
        <dbReference type="Proteomes" id="UP001597046"/>
    </source>
</evidence>